<protein>
    <submittedName>
        <fullName evidence="1">Uncharacterized protein</fullName>
    </submittedName>
</protein>
<sequence length="1090" mass="116164">MIGSCICCCTNHLYGTGIHDLNCGGSVLCSNTSFTHCTTTTEYSNEHRTTQTKITTADTLHLFSLCTFKACSATSGGGGAIVLSQISADLEIASCSFESCGAPKSSGGALFFQQSTAQKYVVISSSSFVKCASNVNAGGSLYLQNIASLSISDCVFLTSRTNHFGGAVYLSQWDAEMANTALSNCLFDDCATSRSSSLSCGGGAIYFWECSSIRLDFLQFRECVAATGNGNDLYFNGTLPTVSLTTVSNCDSTSTPQASRIYPTTIAVDDVLPDPTETISVMSLNTQQTTSTTVEIVITMDKEVTGSLLVLVSNSEGTARTDTTKAPNIGRVLVFSIESSKIGRCTVSIGDMGLLQVPLEEYKIVTASFPNCDVSFSDVSLENTKNPTFTSAKCVLDDTCTCALLNLEGSDVDGETFELTLRNGWTLEATFTNNKATIDLGVIGESSKWMENQVFEITGGKKMDDNSIVASIPSPLYFTIPLAARLSDIVVSDLNAAKTKVTLSFSTRLLKGNSNYEVRIEKVIGSELEVMELKTNAEGLIVEETITLLPSGSNTEGWKNWIGGGGSFKVVGVLWKRLEGDVAVQFSSIVFNIPVEVVRVSSAKCSTNSAATTIVSIVGNGLIENETYTLTLSGKPKTDPHSQDVHDTTIYVVASSSTEAKSLPLLLSSTSESSLLFGHTYTITAITNGSVAGIVEDTPSFTTRPTPTLTSLSCKLKEGDPKTAAILISGTNIPDGLYSLVLKKTVVGSTEIELPMKIVESAGRLEIEVFSSSSLEYGAEYQVLSLSNSLLTVALPTSATDRLLEVPGTPARVRSVSCELSGDLKTHAKIMICGENLPVKGTLSVKVKQVGSTGSTIDPETALPVTTITNEESTTIEIEVYEAMNPCLEDGKTYELTSLTFSGTVSFILDESVRFSVPVEPVRITSASCTKDDTDRTVVSVEGSGFVLREFYTITVSGHPIGSLSPPPSSLHDTSFVVIASSSKKATSSPLQLHPAERSHLKFSYSYTIVGISNGSVEGVVHSAMFETQSDFKRDEALVTRIEPIFASSLNTSIVNSGIQKTKSDISSISSCSVQTSVIIELFRSCFYKR</sequence>
<gene>
    <name evidence="1" type="ORF">BLNAU_6881</name>
</gene>
<dbReference type="EMBL" id="JARBJD010000040">
    <property type="protein sequence ID" value="KAK2958177.1"/>
    <property type="molecule type" value="Genomic_DNA"/>
</dbReference>
<dbReference type="InterPro" id="IPR011050">
    <property type="entry name" value="Pectin_lyase_fold/virulence"/>
</dbReference>
<evidence type="ECO:0000313" key="1">
    <source>
        <dbReference type="EMBL" id="KAK2958177.1"/>
    </source>
</evidence>
<dbReference type="Proteomes" id="UP001281761">
    <property type="component" value="Unassembled WGS sequence"/>
</dbReference>
<accession>A0ABQ9Y354</accession>
<keyword evidence="2" id="KW-1185">Reference proteome</keyword>
<reference evidence="1 2" key="1">
    <citation type="journal article" date="2022" name="bioRxiv">
        <title>Genomics of Preaxostyla Flagellates Illuminates Evolutionary Transitions and the Path Towards Mitochondrial Loss.</title>
        <authorList>
            <person name="Novak L.V.F."/>
            <person name="Treitli S.C."/>
            <person name="Pyrih J."/>
            <person name="Halakuc P."/>
            <person name="Pipaliya S.V."/>
            <person name="Vacek V."/>
            <person name="Brzon O."/>
            <person name="Soukal P."/>
            <person name="Eme L."/>
            <person name="Dacks J.B."/>
            <person name="Karnkowska A."/>
            <person name="Elias M."/>
            <person name="Hampl V."/>
        </authorList>
    </citation>
    <scope>NUCLEOTIDE SEQUENCE [LARGE SCALE GENOMIC DNA]</scope>
    <source>
        <strain evidence="1">NAU3</strain>
        <tissue evidence="1">Gut</tissue>
    </source>
</reference>
<organism evidence="1 2">
    <name type="scientific">Blattamonas nauphoetae</name>
    <dbReference type="NCBI Taxonomy" id="2049346"/>
    <lineage>
        <taxon>Eukaryota</taxon>
        <taxon>Metamonada</taxon>
        <taxon>Preaxostyla</taxon>
        <taxon>Oxymonadida</taxon>
        <taxon>Blattamonas</taxon>
    </lineage>
</organism>
<evidence type="ECO:0000313" key="2">
    <source>
        <dbReference type="Proteomes" id="UP001281761"/>
    </source>
</evidence>
<name>A0ABQ9Y354_9EUKA</name>
<dbReference type="SUPFAM" id="SSF51126">
    <property type="entry name" value="Pectin lyase-like"/>
    <property type="match status" value="1"/>
</dbReference>
<proteinExistence type="predicted"/>
<comment type="caution">
    <text evidence="1">The sequence shown here is derived from an EMBL/GenBank/DDBJ whole genome shotgun (WGS) entry which is preliminary data.</text>
</comment>